<evidence type="ECO:0000256" key="7">
    <source>
        <dbReference type="PIRSR" id="PIRSR610300-50"/>
    </source>
</evidence>
<reference evidence="10 11" key="1">
    <citation type="submission" date="2018-03" db="EMBL/GenBank/DDBJ databases">
        <title>Genomes of Pezizomycetes fungi and the evolution of truffles.</title>
        <authorList>
            <person name="Murat C."/>
            <person name="Payen T."/>
            <person name="Noel B."/>
            <person name="Kuo A."/>
            <person name="Martin F.M."/>
        </authorList>
    </citation>
    <scope>NUCLEOTIDE SEQUENCE [LARGE SCALE GENOMIC DNA]</scope>
    <source>
        <strain evidence="10">091103-1</strain>
    </source>
</reference>
<dbReference type="GO" id="GO:0019448">
    <property type="term" value="P:L-cysteine catabolic process"/>
    <property type="evidence" value="ECO:0007669"/>
    <property type="project" value="TreeGrafter"/>
</dbReference>
<comment type="caution">
    <text evidence="10">The sequence shown here is derived from an EMBL/GenBank/DDBJ whole genome shotgun (WGS) entry which is preliminary data.</text>
</comment>
<name>A0A317SGB1_9PEZI</name>
<keyword evidence="11" id="KW-1185">Reference proteome</keyword>
<evidence type="ECO:0000313" key="10">
    <source>
        <dbReference type="EMBL" id="PWW73402.1"/>
    </source>
</evidence>
<proteinExistence type="inferred from homology"/>
<keyword evidence="3 8" id="KW-0479">Metal-binding</keyword>
<comment type="catalytic activity">
    <reaction evidence="9">
        <text>L-cysteine + O2 = 3-sulfino-L-alanine + H(+)</text>
        <dbReference type="Rhea" id="RHEA:20441"/>
        <dbReference type="ChEBI" id="CHEBI:15378"/>
        <dbReference type="ChEBI" id="CHEBI:15379"/>
        <dbReference type="ChEBI" id="CHEBI:35235"/>
        <dbReference type="ChEBI" id="CHEBI:61085"/>
        <dbReference type="EC" id="1.13.11.20"/>
    </reaction>
</comment>
<dbReference type="OrthoDB" id="543511at2759"/>
<evidence type="ECO:0000256" key="9">
    <source>
        <dbReference type="RuleBase" id="RU366010"/>
    </source>
</evidence>
<evidence type="ECO:0000256" key="4">
    <source>
        <dbReference type="ARBA" id="ARBA00022964"/>
    </source>
</evidence>
<dbReference type="CDD" id="cd10548">
    <property type="entry name" value="cupin_CDO"/>
    <property type="match status" value="1"/>
</dbReference>
<dbReference type="PANTHER" id="PTHR12918:SF1">
    <property type="entry name" value="CYSTEINE DIOXYGENASE TYPE 1"/>
    <property type="match status" value="1"/>
</dbReference>
<dbReference type="STRING" id="42249.A0A317SGB1"/>
<dbReference type="Proteomes" id="UP000246991">
    <property type="component" value="Unassembled WGS sequence"/>
</dbReference>
<dbReference type="GO" id="GO:0008198">
    <property type="term" value="F:ferrous iron binding"/>
    <property type="evidence" value="ECO:0007669"/>
    <property type="project" value="TreeGrafter"/>
</dbReference>
<evidence type="ECO:0000256" key="2">
    <source>
        <dbReference type="ARBA" id="ARBA00013133"/>
    </source>
</evidence>
<evidence type="ECO:0000256" key="6">
    <source>
        <dbReference type="ARBA" id="ARBA00023004"/>
    </source>
</evidence>
<dbReference type="InterPro" id="IPR014710">
    <property type="entry name" value="RmlC-like_jellyroll"/>
</dbReference>
<evidence type="ECO:0000256" key="8">
    <source>
        <dbReference type="PIRSR" id="PIRSR610300-51"/>
    </source>
</evidence>
<dbReference type="Gene3D" id="2.60.120.10">
    <property type="entry name" value="Jelly Rolls"/>
    <property type="match status" value="1"/>
</dbReference>
<evidence type="ECO:0000313" key="11">
    <source>
        <dbReference type="Proteomes" id="UP000246991"/>
    </source>
</evidence>
<dbReference type="EMBL" id="PYWC01000080">
    <property type="protein sequence ID" value="PWW73402.1"/>
    <property type="molecule type" value="Genomic_DNA"/>
</dbReference>
<feature type="cross-link" description="3'-(S-cysteinyl)-tyrosine (Cys-Tyr)" evidence="7">
    <location>
        <begin position="119"/>
        <end position="185"/>
    </location>
</feature>
<dbReference type="Pfam" id="PF05995">
    <property type="entry name" value="CDO_I"/>
    <property type="match status" value="1"/>
</dbReference>
<organism evidence="10 11">
    <name type="scientific">Tuber magnatum</name>
    <name type="common">white Piedmont truffle</name>
    <dbReference type="NCBI Taxonomy" id="42249"/>
    <lineage>
        <taxon>Eukaryota</taxon>
        <taxon>Fungi</taxon>
        <taxon>Dikarya</taxon>
        <taxon>Ascomycota</taxon>
        <taxon>Pezizomycotina</taxon>
        <taxon>Pezizomycetes</taxon>
        <taxon>Pezizales</taxon>
        <taxon>Tuberaceae</taxon>
        <taxon>Tuber</taxon>
    </lineage>
</organism>
<keyword evidence="4 9" id="KW-0223">Dioxygenase</keyword>
<dbReference type="PANTHER" id="PTHR12918">
    <property type="entry name" value="CYSTEINE DIOXYGENASE"/>
    <property type="match status" value="1"/>
</dbReference>
<dbReference type="AlphaFoldDB" id="A0A317SGB1"/>
<accession>A0A317SGB1</accession>
<sequence length="223" mass="25103">MVVPDTSRETLEEASIDKCTCSGVCKRKTDFDNLVEKIRLALGPSAGIDSDEANCEHLINLMRRYVSKESEWSRYAFVDTGRNYTRNFVDHGNGRANLLVLVWNPGKGSLIHDHADSHCIMKVLKGSLVETLFDMPGSDDEARPLKHKNFTIYAENEVTYISNKIGLHKISNDDPDEIAVSLHLYTPPWREGEKTGCYCFAPTTGKKTLVNMSNYYSVHGKKN</sequence>
<dbReference type="InterPro" id="IPR010300">
    <property type="entry name" value="CDO_1"/>
</dbReference>
<gene>
    <name evidence="10" type="ORF">C7212DRAFT_354247</name>
</gene>
<dbReference type="InterPro" id="IPR011051">
    <property type="entry name" value="RmlC_Cupin_sf"/>
</dbReference>
<dbReference type="GO" id="GO:0017172">
    <property type="term" value="F:cysteine dioxygenase activity"/>
    <property type="evidence" value="ECO:0007669"/>
    <property type="project" value="UniProtKB-UniRule"/>
</dbReference>
<feature type="binding site" evidence="8">
    <location>
        <position position="112"/>
    </location>
    <ligand>
        <name>Fe cation</name>
        <dbReference type="ChEBI" id="CHEBI:24875"/>
        <note>catalytic</note>
    </ligand>
</feature>
<evidence type="ECO:0000256" key="1">
    <source>
        <dbReference type="ARBA" id="ARBA00006622"/>
    </source>
</evidence>
<feature type="binding site" evidence="8">
    <location>
        <position position="168"/>
    </location>
    <ligand>
        <name>Fe cation</name>
        <dbReference type="ChEBI" id="CHEBI:24875"/>
        <note>catalytic</note>
    </ligand>
</feature>
<dbReference type="EC" id="1.13.11.20" evidence="2 9"/>
<protein>
    <recommendedName>
        <fullName evidence="2 9">Cysteine dioxygenase</fullName>
        <ecNumber evidence="2 9">1.13.11.20</ecNumber>
    </recommendedName>
</protein>
<comment type="similarity">
    <text evidence="1 9">Belongs to the cysteine dioxygenase family.</text>
</comment>
<keyword evidence="7" id="KW-0883">Thioether bond</keyword>
<keyword evidence="5 9" id="KW-0560">Oxidoreductase</keyword>
<keyword evidence="6 8" id="KW-0408">Iron</keyword>
<evidence type="ECO:0000256" key="5">
    <source>
        <dbReference type="ARBA" id="ARBA00023002"/>
    </source>
</evidence>
<evidence type="ECO:0000256" key="3">
    <source>
        <dbReference type="ARBA" id="ARBA00022723"/>
    </source>
</evidence>
<feature type="binding site" evidence="8">
    <location>
        <position position="114"/>
    </location>
    <ligand>
        <name>Fe cation</name>
        <dbReference type="ChEBI" id="CHEBI:24875"/>
        <note>catalytic</note>
    </ligand>
</feature>
<dbReference type="SUPFAM" id="SSF51182">
    <property type="entry name" value="RmlC-like cupins"/>
    <property type="match status" value="1"/>
</dbReference>
<comment type="cofactor">
    <cofactor evidence="9">
        <name>Fe cation</name>
        <dbReference type="ChEBI" id="CHEBI:24875"/>
    </cofactor>
    <text evidence="9">Binds 1 Fe cation per subunit.</text>
</comment>